<keyword evidence="3" id="KW-0812">Transmembrane</keyword>
<accession>A0A3M8DAI7</accession>
<dbReference type="Pfam" id="PF25973">
    <property type="entry name" value="BSH_CzcB"/>
    <property type="match status" value="1"/>
</dbReference>
<dbReference type="GO" id="GO:0016020">
    <property type="term" value="C:membrane"/>
    <property type="evidence" value="ECO:0007669"/>
    <property type="project" value="UniProtKB-SubCell"/>
</dbReference>
<dbReference type="EMBL" id="RHHQ01000015">
    <property type="protein sequence ID" value="RNB85160.1"/>
    <property type="molecule type" value="Genomic_DNA"/>
</dbReference>
<comment type="subcellular location">
    <subcellularLocation>
        <location evidence="1">Membrane</location>
        <topology evidence="1">Single-pass membrane protein</topology>
    </subcellularLocation>
</comment>
<gene>
    <name evidence="8" type="ORF">EDM56_19835</name>
</gene>
<dbReference type="PANTHER" id="PTHR30386:SF26">
    <property type="entry name" value="TRANSPORT PROTEIN COMB"/>
    <property type="match status" value="1"/>
</dbReference>
<dbReference type="InterPro" id="IPR050739">
    <property type="entry name" value="MFP"/>
</dbReference>
<evidence type="ECO:0000256" key="5">
    <source>
        <dbReference type="ARBA" id="ARBA00023136"/>
    </source>
</evidence>
<organism evidence="8 9">
    <name type="scientific">Brevibacillus fluminis</name>
    <dbReference type="NCBI Taxonomy" id="511487"/>
    <lineage>
        <taxon>Bacteria</taxon>
        <taxon>Bacillati</taxon>
        <taxon>Bacillota</taxon>
        <taxon>Bacilli</taxon>
        <taxon>Bacillales</taxon>
        <taxon>Paenibacillaceae</taxon>
        <taxon>Brevibacillus</taxon>
    </lineage>
</organism>
<feature type="domain" description="p-hydroxybenzoic acid efflux pump subunit AaeA-like beta-barrel" evidence="6">
    <location>
        <begin position="123"/>
        <end position="214"/>
    </location>
</feature>
<dbReference type="Gene3D" id="2.40.50.100">
    <property type="match status" value="1"/>
</dbReference>
<dbReference type="OrthoDB" id="9811754at2"/>
<keyword evidence="5" id="KW-0472">Membrane</keyword>
<evidence type="ECO:0000256" key="3">
    <source>
        <dbReference type="ARBA" id="ARBA00022692"/>
    </source>
</evidence>
<comment type="similarity">
    <text evidence="2">Belongs to the membrane fusion protein (MFP) (TC 8.A.1) family.</text>
</comment>
<evidence type="ECO:0000313" key="9">
    <source>
        <dbReference type="Proteomes" id="UP000271031"/>
    </source>
</evidence>
<comment type="caution">
    <text evidence="8">The sequence shown here is derived from an EMBL/GenBank/DDBJ whole genome shotgun (WGS) entry which is preliminary data.</text>
</comment>
<dbReference type="InterPro" id="IPR058647">
    <property type="entry name" value="BSH_CzcB-like"/>
</dbReference>
<evidence type="ECO:0000313" key="8">
    <source>
        <dbReference type="EMBL" id="RNB85160.1"/>
    </source>
</evidence>
<dbReference type="AlphaFoldDB" id="A0A3M8DAI7"/>
<dbReference type="PANTHER" id="PTHR30386">
    <property type="entry name" value="MEMBRANE FUSION SUBUNIT OF EMRAB-TOLC MULTIDRUG EFFLUX PUMP"/>
    <property type="match status" value="1"/>
</dbReference>
<keyword evidence="4" id="KW-1133">Transmembrane helix</keyword>
<sequence>MKKKIGLLVLLLVVLGGGGYGVKAYVESMNHITTDDARIDGALVKVSPEIAGRVTEVRIKEGDTVEAGETLARLDEKNTSLTSRDSALVKAPAAGMILKEFVTVGENVAPGQRVFLLANMDELYVSARIDETKIERVVVGDTVSLHVDAFPNVELKGVVEQIGLAADSTYSLLPTSNASGNFIKVTQRIPIKIKILDNQGLRLLPGMNTTVDITTRG</sequence>
<evidence type="ECO:0000256" key="4">
    <source>
        <dbReference type="ARBA" id="ARBA00022989"/>
    </source>
</evidence>
<dbReference type="Pfam" id="PF25963">
    <property type="entry name" value="Beta-barrel_AAEA"/>
    <property type="match status" value="1"/>
</dbReference>
<dbReference type="RefSeq" id="WP_122919645.1">
    <property type="nucleotide sequence ID" value="NZ_RHHQ01000015.1"/>
</dbReference>
<evidence type="ECO:0000256" key="1">
    <source>
        <dbReference type="ARBA" id="ARBA00004167"/>
    </source>
</evidence>
<dbReference type="Gene3D" id="2.40.30.170">
    <property type="match status" value="1"/>
</dbReference>
<reference evidence="8 9" key="1">
    <citation type="submission" date="2018-10" db="EMBL/GenBank/DDBJ databases">
        <title>Phylogenomics of Brevibacillus.</title>
        <authorList>
            <person name="Dunlap C."/>
        </authorList>
    </citation>
    <scope>NUCLEOTIDE SEQUENCE [LARGE SCALE GENOMIC DNA]</scope>
    <source>
        <strain evidence="8 9">JCM 15716</strain>
    </source>
</reference>
<evidence type="ECO:0000256" key="2">
    <source>
        <dbReference type="ARBA" id="ARBA00009477"/>
    </source>
</evidence>
<feature type="domain" description="CzcB-like barrel-sandwich hybrid" evidence="7">
    <location>
        <begin position="44"/>
        <end position="119"/>
    </location>
</feature>
<name>A0A3M8DAI7_9BACL</name>
<proteinExistence type="inferred from homology"/>
<protein>
    <submittedName>
        <fullName evidence="8">HlyD family secretion protein</fullName>
    </submittedName>
</protein>
<keyword evidence="9" id="KW-1185">Reference proteome</keyword>
<dbReference type="InterPro" id="IPR058634">
    <property type="entry name" value="AaeA-lik-b-barrel"/>
</dbReference>
<evidence type="ECO:0000259" key="6">
    <source>
        <dbReference type="Pfam" id="PF25963"/>
    </source>
</evidence>
<dbReference type="Proteomes" id="UP000271031">
    <property type="component" value="Unassembled WGS sequence"/>
</dbReference>
<evidence type="ECO:0000259" key="7">
    <source>
        <dbReference type="Pfam" id="PF25973"/>
    </source>
</evidence>
<dbReference type="SUPFAM" id="SSF111369">
    <property type="entry name" value="HlyD-like secretion proteins"/>
    <property type="match status" value="1"/>
</dbReference>